<protein>
    <submittedName>
        <fullName evidence="1">Uncharacterized protein</fullName>
    </submittedName>
</protein>
<organism evidence="1">
    <name type="scientific">viral metagenome</name>
    <dbReference type="NCBI Taxonomy" id="1070528"/>
    <lineage>
        <taxon>unclassified sequences</taxon>
        <taxon>metagenomes</taxon>
        <taxon>organismal metagenomes</taxon>
    </lineage>
</organism>
<evidence type="ECO:0000313" key="1">
    <source>
        <dbReference type="EMBL" id="QHT99730.1"/>
    </source>
</evidence>
<name>A0A6C0J4N7_9ZZZZ</name>
<sequence length="211" mass="25465">MAESVYKYVSDKLKCETKWTDDQAKIYDCLKLLLADYRIEKQIYKLNDKYADYKKFIMCRPWYNGNKNRLYIDNLTRNCVLSEKVINDEERGTRIVLFFKNFNCNLQLFHDRKLELFYGYFSHKNSKETGYFACNNPHKNIQEQNVMKIPDFDAMYKISNIMDSMITKKNFMLFIIDTIRYYCVDNQTVLNIKIGLNYNITLEQLYQQIYS</sequence>
<dbReference type="AlphaFoldDB" id="A0A6C0J4N7"/>
<dbReference type="EMBL" id="MN740313">
    <property type="protein sequence ID" value="QHT99730.1"/>
    <property type="molecule type" value="Genomic_DNA"/>
</dbReference>
<accession>A0A6C0J4N7</accession>
<proteinExistence type="predicted"/>
<reference evidence="1" key="1">
    <citation type="journal article" date="2020" name="Nature">
        <title>Giant virus diversity and host interactions through global metagenomics.</title>
        <authorList>
            <person name="Schulz F."/>
            <person name="Roux S."/>
            <person name="Paez-Espino D."/>
            <person name="Jungbluth S."/>
            <person name="Walsh D.A."/>
            <person name="Denef V.J."/>
            <person name="McMahon K.D."/>
            <person name="Konstantinidis K.T."/>
            <person name="Eloe-Fadrosh E.A."/>
            <person name="Kyrpides N.C."/>
            <person name="Woyke T."/>
        </authorList>
    </citation>
    <scope>NUCLEOTIDE SEQUENCE</scope>
    <source>
        <strain evidence="1">GVMAG-M-3300025727-45</strain>
    </source>
</reference>